<dbReference type="EMBL" id="HG672705">
    <property type="protein sequence ID" value="CDJ26828.1"/>
    <property type="molecule type" value="Genomic_DNA"/>
</dbReference>
<dbReference type="Proteomes" id="UP000018050">
    <property type="component" value="Unassembled WGS sequence"/>
</dbReference>
<sequence>VKQELVMQRQPEWSLLERAGLIKKGMAAALSGLHALDAEQRADAIAESVADYAVF</sequence>
<feature type="non-terminal residue" evidence="1">
    <location>
        <position position="1"/>
    </location>
</feature>
<reference evidence="1" key="2">
    <citation type="submission" date="2013-10" db="EMBL/GenBank/DDBJ databases">
        <authorList>
            <person name="Aslett M."/>
        </authorList>
    </citation>
    <scope>NUCLEOTIDE SEQUENCE [LARGE SCALE GENOMIC DNA]</scope>
    <source>
        <strain evidence="1">Houghton</strain>
    </source>
</reference>
<protein>
    <submittedName>
        <fullName evidence="1">Vacuolar ATP synthase subunit h, putative</fullName>
    </submittedName>
</protein>
<reference evidence="1" key="1">
    <citation type="submission" date="2013-10" db="EMBL/GenBank/DDBJ databases">
        <title>Genomic analysis of the causative agents of coccidiosis in chickens.</title>
        <authorList>
            <person name="Reid A.J."/>
            <person name="Blake D."/>
            <person name="Billington K."/>
            <person name="Browne H."/>
            <person name="Dunn M."/>
            <person name="Hung S."/>
            <person name="Kawahara F."/>
            <person name="Miranda-Saavedra D."/>
            <person name="Mourier T."/>
            <person name="Nagra H."/>
            <person name="Otto T.D."/>
            <person name="Rawlings N."/>
            <person name="Sanchez A."/>
            <person name="Sanders M."/>
            <person name="Subramaniam C."/>
            <person name="Tay Y."/>
            <person name="Dear P."/>
            <person name="Doerig C."/>
            <person name="Gruber A."/>
            <person name="Parkinson J."/>
            <person name="Shirley M."/>
            <person name="Wan K.L."/>
            <person name="Berriman M."/>
            <person name="Tomley F."/>
            <person name="Pain A."/>
        </authorList>
    </citation>
    <scope>NUCLEOTIDE SEQUENCE [LARGE SCALE GENOMIC DNA]</scope>
    <source>
        <strain evidence="1">Houghton</strain>
    </source>
</reference>
<evidence type="ECO:0000313" key="1">
    <source>
        <dbReference type="EMBL" id="CDJ26828.1"/>
    </source>
</evidence>
<dbReference type="RefSeq" id="XP_013247986.1">
    <property type="nucleotide sequence ID" value="XM_013392532.1"/>
</dbReference>
<accession>U6JTL0</accession>
<dbReference type="AlphaFoldDB" id="U6JTL0"/>
<dbReference type="GeneID" id="25274815"/>
<proteinExistence type="predicted"/>
<keyword evidence="2" id="KW-1185">Reference proteome</keyword>
<evidence type="ECO:0000313" key="2">
    <source>
        <dbReference type="Proteomes" id="UP000018050"/>
    </source>
</evidence>
<organism evidence="1 2">
    <name type="scientific">Eimeria acervulina</name>
    <name type="common">Coccidian parasite</name>
    <dbReference type="NCBI Taxonomy" id="5801"/>
    <lineage>
        <taxon>Eukaryota</taxon>
        <taxon>Sar</taxon>
        <taxon>Alveolata</taxon>
        <taxon>Apicomplexa</taxon>
        <taxon>Conoidasida</taxon>
        <taxon>Coccidia</taxon>
        <taxon>Eucoccidiorida</taxon>
        <taxon>Eimeriorina</taxon>
        <taxon>Eimeriidae</taxon>
        <taxon>Eimeria</taxon>
    </lineage>
</organism>
<name>U6JTL0_EIMAC</name>
<gene>
    <name evidence="1" type="ORF">EAH_00067450</name>
</gene>
<dbReference type="VEuPathDB" id="ToxoDB:EAH_00067450"/>
<dbReference type="OrthoDB" id="348011at2759"/>